<dbReference type="Proteomes" id="UP000828941">
    <property type="component" value="Chromosome 3"/>
</dbReference>
<proteinExistence type="predicted"/>
<evidence type="ECO:0000313" key="2">
    <source>
        <dbReference type="Proteomes" id="UP000828941"/>
    </source>
</evidence>
<protein>
    <submittedName>
        <fullName evidence="1">Uncharacterized protein</fullName>
    </submittedName>
</protein>
<name>A0ACB9PPY2_BAUVA</name>
<comment type="caution">
    <text evidence="1">The sequence shown here is derived from an EMBL/GenBank/DDBJ whole genome shotgun (WGS) entry which is preliminary data.</text>
</comment>
<dbReference type="EMBL" id="CM039428">
    <property type="protein sequence ID" value="KAI4350632.1"/>
    <property type="molecule type" value="Genomic_DNA"/>
</dbReference>
<gene>
    <name evidence="1" type="ORF">L6164_005071</name>
</gene>
<keyword evidence="2" id="KW-1185">Reference proteome</keyword>
<organism evidence="1 2">
    <name type="scientific">Bauhinia variegata</name>
    <name type="common">Purple orchid tree</name>
    <name type="synonym">Phanera variegata</name>
    <dbReference type="NCBI Taxonomy" id="167791"/>
    <lineage>
        <taxon>Eukaryota</taxon>
        <taxon>Viridiplantae</taxon>
        <taxon>Streptophyta</taxon>
        <taxon>Embryophyta</taxon>
        <taxon>Tracheophyta</taxon>
        <taxon>Spermatophyta</taxon>
        <taxon>Magnoliopsida</taxon>
        <taxon>eudicotyledons</taxon>
        <taxon>Gunneridae</taxon>
        <taxon>Pentapetalae</taxon>
        <taxon>rosids</taxon>
        <taxon>fabids</taxon>
        <taxon>Fabales</taxon>
        <taxon>Fabaceae</taxon>
        <taxon>Cercidoideae</taxon>
        <taxon>Cercideae</taxon>
        <taxon>Bauhiniinae</taxon>
        <taxon>Bauhinia</taxon>
    </lineage>
</organism>
<accession>A0ACB9PPY2</accession>
<evidence type="ECO:0000313" key="1">
    <source>
        <dbReference type="EMBL" id="KAI4350632.1"/>
    </source>
</evidence>
<reference evidence="1 2" key="1">
    <citation type="journal article" date="2022" name="DNA Res.">
        <title>Chromosomal-level genome assembly of the orchid tree Bauhinia variegata (Leguminosae; Cercidoideae) supports the allotetraploid origin hypothesis of Bauhinia.</title>
        <authorList>
            <person name="Zhong Y."/>
            <person name="Chen Y."/>
            <person name="Zheng D."/>
            <person name="Pang J."/>
            <person name="Liu Y."/>
            <person name="Luo S."/>
            <person name="Meng S."/>
            <person name="Qian L."/>
            <person name="Wei D."/>
            <person name="Dai S."/>
            <person name="Zhou R."/>
        </authorList>
    </citation>
    <scope>NUCLEOTIDE SEQUENCE [LARGE SCALE GENOMIC DNA]</scope>
    <source>
        <strain evidence="1">BV-YZ2020</strain>
    </source>
</reference>
<sequence length="75" mass="8873">MNSGWLLIAQVKSRFDQNTGGADPKKFSKDFTVLDRQDSSNKMFILFYFKKKDKQSAKGKEIEWHVLKPCLYKRR</sequence>